<feature type="non-terminal residue" evidence="1">
    <location>
        <position position="91"/>
    </location>
</feature>
<reference evidence="1" key="1">
    <citation type="journal article" date="2020" name="Stud. Mycol.">
        <title>101 Dothideomycetes genomes: a test case for predicting lifestyles and emergence of pathogens.</title>
        <authorList>
            <person name="Haridas S."/>
            <person name="Albert R."/>
            <person name="Binder M."/>
            <person name="Bloem J."/>
            <person name="Labutti K."/>
            <person name="Salamov A."/>
            <person name="Andreopoulos B."/>
            <person name="Baker S."/>
            <person name="Barry K."/>
            <person name="Bills G."/>
            <person name="Bluhm B."/>
            <person name="Cannon C."/>
            <person name="Castanera R."/>
            <person name="Culley D."/>
            <person name="Daum C."/>
            <person name="Ezra D."/>
            <person name="Gonzalez J."/>
            <person name="Henrissat B."/>
            <person name="Kuo A."/>
            <person name="Liang C."/>
            <person name="Lipzen A."/>
            <person name="Lutzoni F."/>
            <person name="Magnuson J."/>
            <person name="Mondo S."/>
            <person name="Nolan M."/>
            <person name="Ohm R."/>
            <person name="Pangilinan J."/>
            <person name="Park H.-J."/>
            <person name="Ramirez L."/>
            <person name="Alfaro M."/>
            <person name="Sun H."/>
            <person name="Tritt A."/>
            <person name="Yoshinaga Y."/>
            <person name="Zwiers L.-H."/>
            <person name="Turgeon B."/>
            <person name="Goodwin S."/>
            <person name="Spatafora J."/>
            <person name="Crous P."/>
            <person name="Grigoriev I."/>
        </authorList>
    </citation>
    <scope>NUCLEOTIDE SEQUENCE</scope>
    <source>
        <strain evidence="1">CBS 121167</strain>
    </source>
</reference>
<dbReference type="GeneID" id="54293510"/>
<sequence>MCYHKLFIFTTCGHSFFEAAPLVQCKSASIGPHETFSSGCRVQSHPFQTRRLDALCSACASRREELLDGAAALTGEVRFAEWRWRMKYQSP</sequence>
<dbReference type="OrthoDB" id="3927958at2759"/>
<protein>
    <submittedName>
        <fullName evidence="1">Uncharacterized protein</fullName>
    </submittedName>
</protein>
<dbReference type="EMBL" id="ML995475">
    <property type="protein sequence ID" value="KAF2146461.1"/>
    <property type="molecule type" value="Genomic_DNA"/>
</dbReference>
<evidence type="ECO:0000313" key="1">
    <source>
        <dbReference type="EMBL" id="KAF2146461.1"/>
    </source>
</evidence>
<accession>A0A6A6BUX5</accession>
<name>A0A6A6BUX5_9PEZI</name>
<dbReference type="RefSeq" id="XP_033402170.1">
    <property type="nucleotide sequence ID" value="XM_033536014.1"/>
</dbReference>
<dbReference type="Proteomes" id="UP000799438">
    <property type="component" value="Unassembled WGS sequence"/>
</dbReference>
<proteinExistence type="predicted"/>
<evidence type="ECO:0000313" key="2">
    <source>
        <dbReference type="Proteomes" id="UP000799438"/>
    </source>
</evidence>
<organism evidence="1 2">
    <name type="scientific">Aplosporella prunicola CBS 121167</name>
    <dbReference type="NCBI Taxonomy" id="1176127"/>
    <lineage>
        <taxon>Eukaryota</taxon>
        <taxon>Fungi</taxon>
        <taxon>Dikarya</taxon>
        <taxon>Ascomycota</taxon>
        <taxon>Pezizomycotina</taxon>
        <taxon>Dothideomycetes</taxon>
        <taxon>Dothideomycetes incertae sedis</taxon>
        <taxon>Botryosphaeriales</taxon>
        <taxon>Aplosporellaceae</taxon>
        <taxon>Aplosporella</taxon>
    </lineage>
</organism>
<dbReference type="AlphaFoldDB" id="A0A6A6BUX5"/>
<keyword evidence="2" id="KW-1185">Reference proteome</keyword>
<gene>
    <name evidence="1" type="ORF">K452DRAFT_199827</name>
</gene>